<dbReference type="PANTHER" id="PTHR35011">
    <property type="entry name" value="2,3-DIKETO-L-GULONATE TRAP TRANSPORTER SMALL PERMEASE PROTEIN YIAM"/>
    <property type="match status" value="1"/>
</dbReference>
<keyword evidence="5 9" id="KW-0812">Transmembrane</keyword>
<evidence type="ECO:0000256" key="1">
    <source>
        <dbReference type="ARBA" id="ARBA00004429"/>
    </source>
</evidence>
<dbReference type="InterPro" id="IPR055348">
    <property type="entry name" value="DctQ"/>
</dbReference>
<feature type="domain" description="Tripartite ATP-independent periplasmic transporters DctQ component" evidence="10">
    <location>
        <begin position="24"/>
        <end position="154"/>
    </location>
</feature>
<evidence type="ECO:0000259" key="10">
    <source>
        <dbReference type="Pfam" id="PF04290"/>
    </source>
</evidence>
<evidence type="ECO:0000256" key="8">
    <source>
        <dbReference type="ARBA" id="ARBA00038436"/>
    </source>
</evidence>
<dbReference type="InterPro" id="IPR007387">
    <property type="entry name" value="TRAP_DctQ"/>
</dbReference>
<sequence length="169" mass="18674">MTRLVDRLSALAGTFAGWAYFVTALMLGYEVFMRYLFVAPTIWAEELSRLLLVWATFAGAALLLHRRQHITITLLTDRLSPRARQMQEIIALLFIAALGGVIVYLGGGIALHSFERARTTGSMLDLPAWWAEAALPLCFSLLAIQALIEAVRVALNGVNDRPAAPRVEH</sequence>
<keyword evidence="2 9" id="KW-0813">Transport</keyword>
<keyword evidence="7 9" id="KW-0472">Membrane</keyword>
<keyword evidence="6 9" id="KW-1133">Transmembrane helix</keyword>
<keyword evidence="12" id="KW-1185">Reference proteome</keyword>
<evidence type="ECO:0000313" key="12">
    <source>
        <dbReference type="Proteomes" id="UP000559404"/>
    </source>
</evidence>
<feature type="transmembrane region" description="Helical" evidence="9">
    <location>
        <begin position="47"/>
        <end position="64"/>
    </location>
</feature>
<dbReference type="RefSeq" id="WP_181760264.1">
    <property type="nucleotide sequence ID" value="NZ_BMCR01000003.1"/>
</dbReference>
<gene>
    <name evidence="11" type="ORF">H1W37_10435</name>
</gene>
<accession>A0A838XPC7</accession>
<dbReference type="Pfam" id="PF04290">
    <property type="entry name" value="DctQ"/>
    <property type="match status" value="1"/>
</dbReference>
<comment type="subunit">
    <text evidence="9">The complex comprises the extracytoplasmic solute receptor protein and the two transmembrane proteins.</text>
</comment>
<dbReference type="AlphaFoldDB" id="A0A838XPC7"/>
<organism evidence="11 12">
    <name type="scientific">Stappia taiwanensis</name>
    <dbReference type="NCBI Taxonomy" id="992267"/>
    <lineage>
        <taxon>Bacteria</taxon>
        <taxon>Pseudomonadati</taxon>
        <taxon>Pseudomonadota</taxon>
        <taxon>Alphaproteobacteria</taxon>
        <taxon>Hyphomicrobiales</taxon>
        <taxon>Stappiaceae</taxon>
        <taxon>Stappia</taxon>
    </lineage>
</organism>
<dbReference type="EMBL" id="JACEON010000008">
    <property type="protein sequence ID" value="MBA4612072.1"/>
    <property type="molecule type" value="Genomic_DNA"/>
</dbReference>
<reference evidence="11 12" key="1">
    <citation type="submission" date="2020-07" db="EMBL/GenBank/DDBJ databases">
        <authorList>
            <person name="Li M."/>
        </authorList>
    </citation>
    <scope>NUCLEOTIDE SEQUENCE [LARGE SCALE GENOMIC DNA]</scope>
    <source>
        <strain evidence="11 12">DSM 23284</strain>
    </source>
</reference>
<comment type="function">
    <text evidence="9">Part of the tripartite ATP-independent periplasmic (TRAP) transport system.</text>
</comment>
<keyword evidence="3" id="KW-1003">Cell membrane</keyword>
<evidence type="ECO:0000256" key="9">
    <source>
        <dbReference type="RuleBase" id="RU369079"/>
    </source>
</evidence>
<comment type="similarity">
    <text evidence="8 9">Belongs to the TRAP transporter small permease family.</text>
</comment>
<feature type="transmembrane region" description="Helical" evidence="9">
    <location>
        <begin position="7"/>
        <end position="27"/>
    </location>
</feature>
<feature type="transmembrane region" description="Helical" evidence="9">
    <location>
        <begin position="134"/>
        <end position="155"/>
    </location>
</feature>
<proteinExistence type="inferred from homology"/>
<evidence type="ECO:0000256" key="6">
    <source>
        <dbReference type="ARBA" id="ARBA00022989"/>
    </source>
</evidence>
<dbReference type="GO" id="GO:0015740">
    <property type="term" value="P:C4-dicarboxylate transport"/>
    <property type="evidence" value="ECO:0007669"/>
    <property type="project" value="TreeGrafter"/>
</dbReference>
<dbReference type="GO" id="GO:0005886">
    <property type="term" value="C:plasma membrane"/>
    <property type="evidence" value="ECO:0007669"/>
    <property type="project" value="UniProtKB-SubCell"/>
</dbReference>
<dbReference type="Proteomes" id="UP000559404">
    <property type="component" value="Unassembled WGS sequence"/>
</dbReference>
<protein>
    <recommendedName>
        <fullName evidence="9">TRAP transporter small permease protein</fullName>
    </recommendedName>
</protein>
<evidence type="ECO:0000256" key="3">
    <source>
        <dbReference type="ARBA" id="ARBA00022475"/>
    </source>
</evidence>
<feature type="transmembrane region" description="Helical" evidence="9">
    <location>
        <begin position="89"/>
        <end position="114"/>
    </location>
</feature>
<evidence type="ECO:0000256" key="4">
    <source>
        <dbReference type="ARBA" id="ARBA00022519"/>
    </source>
</evidence>
<name>A0A838XPC7_9HYPH</name>
<keyword evidence="4 9" id="KW-0997">Cell inner membrane</keyword>
<dbReference type="PANTHER" id="PTHR35011:SF10">
    <property type="entry name" value="TRAP TRANSPORTER SMALL PERMEASE PROTEIN"/>
    <property type="match status" value="1"/>
</dbReference>
<comment type="caution">
    <text evidence="11">The sequence shown here is derived from an EMBL/GenBank/DDBJ whole genome shotgun (WGS) entry which is preliminary data.</text>
</comment>
<evidence type="ECO:0000256" key="5">
    <source>
        <dbReference type="ARBA" id="ARBA00022692"/>
    </source>
</evidence>
<evidence type="ECO:0000256" key="2">
    <source>
        <dbReference type="ARBA" id="ARBA00022448"/>
    </source>
</evidence>
<evidence type="ECO:0000256" key="7">
    <source>
        <dbReference type="ARBA" id="ARBA00023136"/>
    </source>
</evidence>
<comment type="subcellular location">
    <subcellularLocation>
        <location evidence="1 9">Cell inner membrane</location>
        <topology evidence="1 9">Multi-pass membrane protein</topology>
    </subcellularLocation>
</comment>
<dbReference type="GO" id="GO:0022857">
    <property type="term" value="F:transmembrane transporter activity"/>
    <property type="evidence" value="ECO:0007669"/>
    <property type="project" value="UniProtKB-UniRule"/>
</dbReference>
<reference evidence="11 12" key="2">
    <citation type="submission" date="2020-08" db="EMBL/GenBank/DDBJ databases">
        <title>Stappia taiwanensis sp. nov., isolated from a coastal thermal spring.</title>
        <authorList>
            <person name="Kampfer P."/>
        </authorList>
    </citation>
    <scope>NUCLEOTIDE SEQUENCE [LARGE SCALE GENOMIC DNA]</scope>
    <source>
        <strain evidence="11 12">DSM 23284</strain>
    </source>
</reference>
<evidence type="ECO:0000313" key="11">
    <source>
        <dbReference type="EMBL" id="MBA4612072.1"/>
    </source>
</evidence>